<comment type="caution">
    <text evidence="2">The sequence shown here is derived from an EMBL/GenBank/DDBJ whole genome shotgun (WGS) entry which is preliminary data.</text>
</comment>
<reference evidence="3" key="1">
    <citation type="journal article" date="2019" name="Int. J. Syst. Evol. Microbiol.">
        <title>The Global Catalogue of Microorganisms (GCM) 10K type strain sequencing project: providing services to taxonomists for standard genome sequencing and annotation.</title>
        <authorList>
            <consortium name="The Broad Institute Genomics Platform"/>
            <consortium name="The Broad Institute Genome Sequencing Center for Infectious Disease"/>
            <person name="Wu L."/>
            <person name="Ma J."/>
        </authorList>
    </citation>
    <scope>NUCLEOTIDE SEQUENCE [LARGE SCALE GENOMIC DNA]</scope>
    <source>
        <strain evidence="3">CGMCC 4.7317</strain>
    </source>
</reference>
<keyword evidence="3" id="KW-1185">Reference proteome</keyword>
<keyword evidence="1" id="KW-0812">Transmembrane</keyword>
<proteinExistence type="predicted"/>
<feature type="transmembrane region" description="Helical" evidence="1">
    <location>
        <begin position="180"/>
        <end position="201"/>
    </location>
</feature>
<feature type="transmembrane region" description="Helical" evidence="1">
    <location>
        <begin position="213"/>
        <end position="244"/>
    </location>
</feature>
<evidence type="ECO:0000256" key="1">
    <source>
        <dbReference type="SAM" id="Phobius"/>
    </source>
</evidence>
<keyword evidence="2" id="KW-0378">Hydrolase</keyword>
<feature type="transmembrane region" description="Helical" evidence="1">
    <location>
        <begin position="40"/>
        <end position="61"/>
    </location>
</feature>
<feature type="transmembrane region" description="Helical" evidence="1">
    <location>
        <begin position="137"/>
        <end position="160"/>
    </location>
</feature>
<feature type="transmembrane region" description="Helical" evidence="1">
    <location>
        <begin position="264"/>
        <end position="286"/>
    </location>
</feature>
<feature type="transmembrane region" description="Helical" evidence="1">
    <location>
        <begin position="12"/>
        <end position="34"/>
    </location>
</feature>
<evidence type="ECO:0000313" key="3">
    <source>
        <dbReference type="Proteomes" id="UP001596138"/>
    </source>
</evidence>
<keyword evidence="1" id="KW-1133">Transmembrane helix</keyword>
<sequence>MSEGTTTRVRRAAWRSWFVVGLALWVASAVVTYWTENPTLLPTVILLGSFLVPTTFVLWAFETRAGSSLSPTLVLKAFVVGGVLGVLLASVIETALLTGGRPLLMYAGVGLIEEAAKLAALWWVAREMTRHTRRDGMILGAAVGFGFAAFETAGYAFNALVSLDGYDLRALLEIEVLRSVLSPVGHGLWTAVLGGALFASAQATGRFRLSRELVLTYLAMSGLHALWDMAGGLAAVFTWVFTASEWQTSLLQSGRLPAPTQQQVHLSGVLTWLILTGVAVWGVWVLGRRWQAAKDEDVPA</sequence>
<feature type="transmembrane region" description="Helical" evidence="1">
    <location>
        <begin position="104"/>
        <end position="125"/>
    </location>
</feature>
<dbReference type="PANTHER" id="PTHR36844:SF1">
    <property type="entry name" value="PROTEASE PRSW"/>
    <property type="match status" value="1"/>
</dbReference>
<keyword evidence="1" id="KW-0472">Membrane</keyword>
<dbReference type="InterPro" id="IPR026898">
    <property type="entry name" value="PrsW"/>
</dbReference>
<dbReference type="GO" id="GO:0008237">
    <property type="term" value="F:metallopeptidase activity"/>
    <property type="evidence" value="ECO:0007669"/>
    <property type="project" value="UniProtKB-KW"/>
</dbReference>
<dbReference type="Proteomes" id="UP001596138">
    <property type="component" value="Unassembled WGS sequence"/>
</dbReference>
<protein>
    <submittedName>
        <fullName evidence="2">PrsW family intramembrane metalloprotease</fullName>
    </submittedName>
</protein>
<gene>
    <name evidence="2" type="ORF">ACFQGU_14320</name>
</gene>
<name>A0ABW1T2W2_9ACTN</name>
<dbReference type="PANTHER" id="PTHR36844">
    <property type="entry name" value="PROTEASE PRSW"/>
    <property type="match status" value="1"/>
</dbReference>
<feature type="transmembrane region" description="Helical" evidence="1">
    <location>
        <begin position="73"/>
        <end position="92"/>
    </location>
</feature>
<dbReference type="Pfam" id="PF13367">
    <property type="entry name" value="PrsW-protease"/>
    <property type="match status" value="1"/>
</dbReference>
<dbReference type="RefSeq" id="WP_386767797.1">
    <property type="nucleotide sequence ID" value="NZ_JBHSTI010000008.1"/>
</dbReference>
<keyword evidence="2" id="KW-0645">Protease</keyword>
<evidence type="ECO:0000313" key="2">
    <source>
        <dbReference type="EMBL" id="MFC6239057.1"/>
    </source>
</evidence>
<keyword evidence="2" id="KW-0482">Metalloprotease</keyword>
<dbReference type="EMBL" id="JBHSTI010000008">
    <property type="protein sequence ID" value="MFC6239057.1"/>
    <property type="molecule type" value="Genomic_DNA"/>
</dbReference>
<organism evidence="2 3">
    <name type="scientific">Longivirga aurantiaca</name>
    <dbReference type="NCBI Taxonomy" id="1837743"/>
    <lineage>
        <taxon>Bacteria</taxon>
        <taxon>Bacillati</taxon>
        <taxon>Actinomycetota</taxon>
        <taxon>Actinomycetes</taxon>
        <taxon>Sporichthyales</taxon>
        <taxon>Sporichthyaceae</taxon>
        <taxon>Longivirga</taxon>
    </lineage>
</organism>
<accession>A0ABW1T2W2</accession>